<dbReference type="HOGENOM" id="CLU_736060_0_0_1"/>
<dbReference type="Proteomes" id="UP000002748">
    <property type="component" value="Unassembled WGS sequence"/>
</dbReference>
<feature type="compositionally biased region" description="Basic and acidic residues" evidence="2">
    <location>
        <begin position="129"/>
        <end position="144"/>
    </location>
</feature>
<dbReference type="SUPFAM" id="SSF48452">
    <property type="entry name" value="TPR-like"/>
    <property type="match status" value="1"/>
</dbReference>
<dbReference type="EMBL" id="ALBS01000167">
    <property type="protein sequence ID" value="EJT49559.1"/>
    <property type="molecule type" value="Genomic_DNA"/>
</dbReference>
<feature type="region of interest" description="Disordered" evidence="2">
    <location>
        <begin position="355"/>
        <end position="376"/>
    </location>
</feature>
<evidence type="ECO:0000313" key="3">
    <source>
        <dbReference type="EMBL" id="EJT49559.1"/>
    </source>
</evidence>
<dbReference type="AlphaFoldDB" id="J6EY46"/>
<dbReference type="KEGG" id="tasa:A1Q1_01274"/>
<accession>J6EY46</accession>
<dbReference type="InterPro" id="IPR019734">
    <property type="entry name" value="TPR_rpt"/>
</dbReference>
<feature type="repeat" description="TPR" evidence="1">
    <location>
        <begin position="259"/>
        <end position="292"/>
    </location>
</feature>
<evidence type="ECO:0000256" key="2">
    <source>
        <dbReference type="SAM" id="MobiDB-lite"/>
    </source>
</evidence>
<reference evidence="3 4" key="1">
    <citation type="journal article" date="2012" name="Eukaryot. Cell">
        <title>Draft genome sequence of CBS 2479, the standard type strain of Trichosporon asahii.</title>
        <authorList>
            <person name="Yang R.Y."/>
            <person name="Li H.T."/>
            <person name="Zhu H."/>
            <person name="Zhou G.P."/>
            <person name="Wang M."/>
            <person name="Wang L."/>
        </authorList>
    </citation>
    <scope>NUCLEOTIDE SEQUENCE [LARGE SCALE GENOMIC DNA]</scope>
    <source>
        <strain evidence="4">ATCC 90039 / CBS 2479 / JCM 2466 / KCTC 7840 / NCYC 2677 / UAMH 7654</strain>
    </source>
</reference>
<dbReference type="VEuPathDB" id="FungiDB:A1Q1_01274"/>
<dbReference type="GeneID" id="25984788"/>
<sequence>MAATAAQPPSQPLRDPDAMDVDSEGPIGSQQSVGGSTPTSESVTTPTTPTPEAVTANQSPVSGTPLPDQPIPDGAKAPQWKTDNGPSADKPPAQSEPINIPKQTEAPKQTPKEAPKTEAPKPTPQPEAPKVDKGPVPELKDLLNNEKSLGSGLDCMSMSVSELQDLLDQATALKADGNKAFVIRPHTAATLKTAEEDYKRALGKLPNVPKHLPMPTLQDLAEKERIVEINDEEAEQIEKDQQAGPVRCNVDNEIRDAKKVLWANLGAVYVAQGRDREAVDACTRALHYDPKYQKALLRRASASEKLGTWSALTNAQRDYIALMGMLPASPLPGSADAQNLKQVEQGLKTLPAKIRAAKEKETNEATDKIGQSKISS</sequence>
<dbReference type="PANTHER" id="PTHR46014">
    <property type="entry name" value="TETRATRICOPEPTIDE REPEAT PROTEIN 1"/>
    <property type="match status" value="1"/>
</dbReference>
<dbReference type="Gene3D" id="1.25.40.10">
    <property type="entry name" value="Tetratricopeptide repeat domain"/>
    <property type="match status" value="1"/>
</dbReference>
<dbReference type="PANTHER" id="PTHR46014:SF1">
    <property type="entry name" value="TETRATRICOPEPTIDE REPEAT PROTEIN 1"/>
    <property type="match status" value="1"/>
</dbReference>
<feature type="compositionally biased region" description="Basic and acidic residues" evidence="2">
    <location>
        <begin position="110"/>
        <end position="119"/>
    </location>
</feature>
<dbReference type="PROSITE" id="PS50005">
    <property type="entry name" value="TPR"/>
    <property type="match status" value="1"/>
</dbReference>
<gene>
    <name evidence="3" type="ORF">A1Q1_01274</name>
</gene>
<feature type="region of interest" description="Disordered" evidence="2">
    <location>
        <begin position="1"/>
        <end position="148"/>
    </location>
</feature>
<dbReference type="RefSeq" id="XP_014179822.1">
    <property type="nucleotide sequence ID" value="XM_014324347.1"/>
</dbReference>
<protein>
    <submittedName>
        <fullName evidence="3">Uncharacterized protein</fullName>
    </submittedName>
</protein>
<feature type="compositionally biased region" description="Low complexity" evidence="2">
    <location>
        <begin position="32"/>
        <end position="56"/>
    </location>
</feature>
<evidence type="ECO:0000256" key="1">
    <source>
        <dbReference type="PROSITE-ProRule" id="PRU00339"/>
    </source>
</evidence>
<dbReference type="InterPro" id="IPR052769">
    <property type="entry name" value="TPR_domain_protein"/>
</dbReference>
<organism evidence="3 4">
    <name type="scientific">Trichosporon asahii var. asahii (strain ATCC 90039 / CBS 2479 / JCM 2466 / KCTC 7840 / NBRC 103889/ NCYC 2677 / UAMH 7654)</name>
    <name type="common">Yeast</name>
    <dbReference type="NCBI Taxonomy" id="1186058"/>
    <lineage>
        <taxon>Eukaryota</taxon>
        <taxon>Fungi</taxon>
        <taxon>Dikarya</taxon>
        <taxon>Basidiomycota</taxon>
        <taxon>Agaricomycotina</taxon>
        <taxon>Tremellomycetes</taxon>
        <taxon>Trichosporonales</taxon>
        <taxon>Trichosporonaceae</taxon>
        <taxon>Trichosporon</taxon>
    </lineage>
</organism>
<proteinExistence type="predicted"/>
<evidence type="ECO:0000313" key="4">
    <source>
        <dbReference type="Proteomes" id="UP000002748"/>
    </source>
</evidence>
<feature type="compositionally biased region" description="Basic and acidic residues" evidence="2">
    <location>
        <begin position="356"/>
        <end position="367"/>
    </location>
</feature>
<dbReference type="InterPro" id="IPR011990">
    <property type="entry name" value="TPR-like_helical_dom_sf"/>
</dbReference>
<keyword evidence="1" id="KW-0802">TPR repeat</keyword>
<comment type="caution">
    <text evidence="3">The sequence shown here is derived from an EMBL/GenBank/DDBJ whole genome shotgun (WGS) entry which is preliminary data.</text>
</comment>
<name>J6EY46_TRIAS</name>
<dbReference type="OrthoDB" id="1872379at2759"/>